<comment type="caution">
    <text evidence="3">The sequence shown here is derived from an EMBL/GenBank/DDBJ whole genome shotgun (WGS) entry which is preliminary data.</text>
</comment>
<evidence type="ECO:0000256" key="1">
    <source>
        <dbReference type="SAM" id="MobiDB-lite"/>
    </source>
</evidence>
<dbReference type="SUPFAM" id="SSF47459">
    <property type="entry name" value="HLH, helix-loop-helix DNA-binding domain"/>
    <property type="match status" value="1"/>
</dbReference>
<protein>
    <recommendedName>
        <fullName evidence="2">BHLH domain-containing protein</fullName>
    </recommendedName>
</protein>
<dbReference type="OrthoDB" id="6371181at2759"/>
<dbReference type="InterPro" id="IPR036638">
    <property type="entry name" value="HLH_DNA-bd_sf"/>
</dbReference>
<evidence type="ECO:0000259" key="2">
    <source>
        <dbReference type="PROSITE" id="PS50888"/>
    </source>
</evidence>
<dbReference type="AlphaFoldDB" id="A0A8S3YVS5"/>
<dbReference type="InterPro" id="IPR001067">
    <property type="entry name" value="Nuc_translocat"/>
</dbReference>
<name>A0A8S3YVS5_9EUPU</name>
<feature type="region of interest" description="Disordered" evidence="1">
    <location>
        <begin position="1"/>
        <end position="48"/>
    </location>
</feature>
<dbReference type="GO" id="GO:0005634">
    <property type="term" value="C:nucleus"/>
    <property type="evidence" value="ECO:0007669"/>
    <property type="project" value="InterPro"/>
</dbReference>
<dbReference type="Gene3D" id="4.10.280.10">
    <property type="entry name" value="Helix-loop-helix DNA-binding domain"/>
    <property type="match status" value="1"/>
</dbReference>
<sequence length="110" mass="12269">AFDSDDDEDLQARCHGQPNSCQDLSDMDVSHTGLSPVTRQNHSEIEKRRRDKMNTYIVELSSLIPMCSAMNRKLDKLTVLRMAVQHINSLKGKYVCGGAVYTSAVSLVII</sequence>
<dbReference type="GO" id="GO:0046983">
    <property type="term" value="F:protein dimerization activity"/>
    <property type="evidence" value="ECO:0007669"/>
    <property type="project" value="InterPro"/>
</dbReference>
<dbReference type="PROSITE" id="PS50888">
    <property type="entry name" value="BHLH"/>
    <property type="match status" value="1"/>
</dbReference>
<accession>A0A8S3YVS5</accession>
<evidence type="ECO:0000313" key="4">
    <source>
        <dbReference type="Proteomes" id="UP000678393"/>
    </source>
</evidence>
<dbReference type="InterPro" id="IPR011598">
    <property type="entry name" value="bHLH_dom"/>
</dbReference>
<dbReference type="PRINTS" id="PR00785">
    <property type="entry name" value="NCTRNSLOCATR"/>
</dbReference>
<organism evidence="3 4">
    <name type="scientific">Candidula unifasciata</name>
    <dbReference type="NCBI Taxonomy" id="100452"/>
    <lineage>
        <taxon>Eukaryota</taxon>
        <taxon>Metazoa</taxon>
        <taxon>Spiralia</taxon>
        <taxon>Lophotrochozoa</taxon>
        <taxon>Mollusca</taxon>
        <taxon>Gastropoda</taxon>
        <taxon>Heterobranchia</taxon>
        <taxon>Euthyneura</taxon>
        <taxon>Panpulmonata</taxon>
        <taxon>Eupulmonata</taxon>
        <taxon>Stylommatophora</taxon>
        <taxon>Helicina</taxon>
        <taxon>Helicoidea</taxon>
        <taxon>Geomitridae</taxon>
        <taxon>Candidula</taxon>
    </lineage>
</organism>
<dbReference type="Pfam" id="PF00010">
    <property type="entry name" value="HLH"/>
    <property type="match status" value="1"/>
</dbReference>
<feature type="domain" description="BHLH" evidence="2">
    <location>
        <begin position="37"/>
        <end position="90"/>
    </location>
</feature>
<reference evidence="3" key="1">
    <citation type="submission" date="2021-04" db="EMBL/GenBank/DDBJ databases">
        <authorList>
            <consortium name="Molecular Ecology Group"/>
        </authorList>
    </citation>
    <scope>NUCLEOTIDE SEQUENCE</scope>
</reference>
<proteinExistence type="predicted"/>
<dbReference type="Proteomes" id="UP000678393">
    <property type="component" value="Unassembled WGS sequence"/>
</dbReference>
<dbReference type="GO" id="GO:0003700">
    <property type="term" value="F:DNA-binding transcription factor activity"/>
    <property type="evidence" value="ECO:0007669"/>
    <property type="project" value="InterPro"/>
</dbReference>
<dbReference type="PANTHER" id="PTHR23042">
    <property type="entry name" value="CIRCADIAN PROTEIN CLOCK/ARNT/BMAL/PAS"/>
    <property type="match status" value="1"/>
</dbReference>
<dbReference type="GO" id="GO:0005737">
    <property type="term" value="C:cytoplasm"/>
    <property type="evidence" value="ECO:0007669"/>
    <property type="project" value="InterPro"/>
</dbReference>
<dbReference type="InterPro" id="IPR050933">
    <property type="entry name" value="Circadian_TF"/>
</dbReference>
<feature type="non-terminal residue" evidence="3">
    <location>
        <position position="1"/>
    </location>
</feature>
<dbReference type="EMBL" id="CAJHNH020000714">
    <property type="protein sequence ID" value="CAG5119451.1"/>
    <property type="molecule type" value="Genomic_DNA"/>
</dbReference>
<evidence type="ECO:0000313" key="3">
    <source>
        <dbReference type="EMBL" id="CAG5119451.1"/>
    </source>
</evidence>
<dbReference type="SMART" id="SM00353">
    <property type="entry name" value="HLH"/>
    <property type="match status" value="1"/>
</dbReference>
<gene>
    <name evidence="3" type="ORF">CUNI_LOCUS5009</name>
</gene>
<keyword evidence="4" id="KW-1185">Reference proteome</keyword>
<dbReference type="GO" id="GO:0005667">
    <property type="term" value="C:transcription regulator complex"/>
    <property type="evidence" value="ECO:0007669"/>
    <property type="project" value="InterPro"/>
</dbReference>